<organism evidence="2">
    <name type="scientific">Cladocopium goreaui</name>
    <dbReference type="NCBI Taxonomy" id="2562237"/>
    <lineage>
        <taxon>Eukaryota</taxon>
        <taxon>Sar</taxon>
        <taxon>Alveolata</taxon>
        <taxon>Dinophyceae</taxon>
        <taxon>Suessiales</taxon>
        <taxon>Symbiodiniaceae</taxon>
        <taxon>Cladocopium</taxon>
    </lineage>
</organism>
<dbReference type="EMBL" id="CAMXCT020006576">
    <property type="protein sequence ID" value="CAL1169648.1"/>
    <property type="molecule type" value="Genomic_DNA"/>
</dbReference>
<keyword evidence="5" id="KW-1185">Reference proteome</keyword>
<dbReference type="Pfam" id="PF07728">
    <property type="entry name" value="AAA_5"/>
    <property type="match status" value="1"/>
</dbReference>
<dbReference type="GO" id="GO:0016887">
    <property type="term" value="F:ATP hydrolysis activity"/>
    <property type="evidence" value="ECO:0007669"/>
    <property type="project" value="InterPro"/>
</dbReference>
<dbReference type="InterPro" id="IPR011704">
    <property type="entry name" value="ATPase_dyneun-rel_AAA"/>
</dbReference>
<dbReference type="GO" id="GO:0005524">
    <property type="term" value="F:ATP binding"/>
    <property type="evidence" value="ECO:0007669"/>
    <property type="project" value="InterPro"/>
</dbReference>
<sequence length="257" mass="29216">MAQKMELGQDMLLLGPPGSLRRQLALRFCELQGREAEVLTVTRDTTESDLKQRRELSRSGLGSRTIYADSAPVRCALRGRVLVLDGLEKAERNVLPTLNNLLENREMQLDDGRLLIPARRYDVLSQQEISAEEGKAKLVRVHEDFRVVALAVPCPPWPGNPLDPPLRSRFQARIIMPPTLLSTTQLAPFFRACACKENTCKLFINQSSGNGLRKVCLKHFQPLPDDWWINITTLLYQCFQQISTIYLVYAKQFQPII</sequence>
<reference evidence="2" key="1">
    <citation type="submission" date="2022-10" db="EMBL/GenBank/DDBJ databases">
        <authorList>
            <person name="Chen Y."/>
            <person name="Dougan E. K."/>
            <person name="Chan C."/>
            <person name="Rhodes N."/>
            <person name="Thang M."/>
        </authorList>
    </citation>
    <scope>NUCLEOTIDE SEQUENCE</scope>
</reference>
<dbReference type="PANTHER" id="PTHR21610">
    <property type="entry name" value="VON WILLEBRAND FACTOR A DOMAIN-CONTAINING PROTEIN 8"/>
    <property type="match status" value="1"/>
</dbReference>
<evidence type="ECO:0000313" key="3">
    <source>
        <dbReference type="EMBL" id="CAL1169648.1"/>
    </source>
</evidence>
<evidence type="ECO:0000313" key="2">
    <source>
        <dbReference type="EMBL" id="CAI4016273.1"/>
    </source>
</evidence>
<evidence type="ECO:0000259" key="1">
    <source>
        <dbReference type="Pfam" id="PF07728"/>
    </source>
</evidence>
<dbReference type="SUPFAM" id="SSF52540">
    <property type="entry name" value="P-loop containing nucleoside triphosphate hydrolases"/>
    <property type="match status" value="1"/>
</dbReference>
<dbReference type="AlphaFoldDB" id="A0A9P1GKF3"/>
<dbReference type="InterPro" id="IPR039891">
    <property type="entry name" value="VWA8"/>
</dbReference>
<dbReference type="InterPro" id="IPR027417">
    <property type="entry name" value="P-loop_NTPase"/>
</dbReference>
<evidence type="ECO:0000313" key="4">
    <source>
        <dbReference type="EMBL" id="CAL4803585.1"/>
    </source>
</evidence>
<dbReference type="Gene3D" id="3.40.50.300">
    <property type="entry name" value="P-loop containing nucleotide triphosphate hydrolases"/>
    <property type="match status" value="1"/>
</dbReference>
<gene>
    <name evidence="2" type="ORF">C1SCF055_LOCUS41026</name>
</gene>
<dbReference type="EMBL" id="CAMXCT010006576">
    <property type="protein sequence ID" value="CAI4016273.1"/>
    <property type="molecule type" value="Genomic_DNA"/>
</dbReference>
<dbReference type="Proteomes" id="UP001152797">
    <property type="component" value="Unassembled WGS sequence"/>
</dbReference>
<dbReference type="OrthoDB" id="5186at2759"/>
<accession>A0A9P1GKF3</accession>
<proteinExistence type="predicted"/>
<protein>
    <submittedName>
        <fullName evidence="4">von Willebrand factor A domain-containing protein 8</fullName>
    </submittedName>
</protein>
<reference evidence="3" key="2">
    <citation type="submission" date="2024-04" db="EMBL/GenBank/DDBJ databases">
        <authorList>
            <person name="Chen Y."/>
            <person name="Shah S."/>
            <person name="Dougan E. K."/>
            <person name="Thang M."/>
            <person name="Chan C."/>
        </authorList>
    </citation>
    <scope>NUCLEOTIDE SEQUENCE [LARGE SCALE GENOMIC DNA]</scope>
</reference>
<feature type="domain" description="ATPase dynein-related AAA" evidence="1">
    <location>
        <begin position="10"/>
        <end position="170"/>
    </location>
</feature>
<comment type="caution">
    <text evidence="2">The sequence shown here is derived from an EMBL/GenBank/DDBJ whole genome shotgun (WGS) entry which is preliminary data.</text>
</comment>
<evidence type="ECO:0000313" key="5">
    <source>
        <dbReference type="Proteomes" id="UP001152797"/>
    </source>
</evidence>
<dbReference type="PANTHER" id="PTHR21610:SF9">
    <property type="entry name" value="VON WILLEBRAND FACTOR A DOMAIN-CONTAINING PROTEIN 8"/>
    <property type="match status" value="1"/>
</dbReference>
<dbReference type="EMBL" id="CAMXCT030006576">
    <property type="protein sequence ID" value="CAL4803585.1"/>
    <property type="molecule type" value="Genomic_DNA"/>
</dbReference>
<name>A0A9P1GKF3_9DINO</name>
<dbReference type="GO" id="GO:0005737">
    <property type="term" value="C:cytoplasm"/>
    <property type="evidence" value="ECO:0007669"/>
    <property type="project" value="TreeGrafter"/>
</dbReference>